<dbReference type="HOGENOM" id="CLU_031289_3_0_4"/>
<dbReference type="GO" id="GO:0006313">
    <property type="term" value="P:DNA transposition"/>
    <property type="evidence" value="ECO:0007669"/>
    <property type="project" value="InterPro"/>
</dbReference>
<gene>
    <name evidence="2" type="ORF">HMPREF9439_01906</name>
</gene>
<protein>
    <submittedName>
        <fullName evidence="2">Transposase, IS4 family</fullName>
    </submittedName>
</protein>
<dbReference type="Proteomes" id="UP000005156">
    <property type="component" value="Unassembled WGS sequence"/>
</dbReference>
<dbReference type="PANTHER" id="PTHR34614">
    <property type="match status" value="1"/>
</dbReference>
<dbReference type="RefSeq" id="WP_008864568.1">
    <property type="nucleotide sequence ID" value="NZ_GL883733.1"/>
</dbReference>
<dbReference type="SUPFAM" id="SSF53098">
    <property type="entry name" value="Ribonuclease H-like"/>
    <property type="match status" value="1"/>
</dbReference>
<name>F3QLT3_9BURK</name>
<sequence length="557" mass="64305">MKTPQLPPLIIKKSPSAFYVYTYKNKWDPEKKRSYRASFKKVGSVTSGEKEGRIRWDDHFLAERPELRDFICERKGKDYVFTPMNEGGFTLSQAMEVKQLHAGATWALDQLVVQSPIGEALKTAFPQRRDYLKVLSIAYFIILNQDNNISKYPTFAEATRLPWGAPLHPSSIGRIFRKIKKQQIEKYFSALQEGLIEQKREVGDDDKLTLALDSTSISSYANKLPNVERGRNKDEDNLPQINLLMLVESKSGLPIFYRTYDGNVPDVQTVRRVIADNSRLGIQNVVLVSDRGYSGTKNINDCLRNKVGFLLNMKCGISGSLTQELIDEERLNLQDLNRRDWYTQVFQVTKKINWIYEPSPVKNQKSTKKTQESEELYWHIYFDRQIAENARQGLFERIDRVREKLANGKALDENEQTLLEEVFEKHEQDDAVSYSIDNKKVDQKLRYKGYRVLVSDEISDAGKAWCAYQERWIVEDTFKTLKSRLGCSRNRVSDNESLTGKTFVQFLATSIAMIVRTRLRKYSEECKKNTALPMVYDGDCRVLDSLNNVMQTKFCGG</sequence>
<dbReference type="GO" id="GO:0004803">
    <property type="term" value="F:transposase activity"/>
    <property type="evidence" value="ECO:0007669"/>
    <property type="project" value="InterPro"/>
</dbReference>
<dbReference type="GeneID" id="43350094"/>
<evidence type="ECO:0000313" key="2">
    <source>
        <dbReference type="EMBL" id="EGG52911.1"/>
    </source>
</evidence>
<feature type="domain" description="Transposase IS4-like" evidence="1">
    <location>
        <begin position="207"/>
        <end position="508"/>
    </location>
</feature>
<reference evidence="2 3" key="1">
    <citation type="submission" date="2011-02" db="EMBL/GenBank/DDBJ databases">
        <authorList>
            <person name="Weinstock G."/>
            <person name="Sodergren E."/>
            <person name="Clifton S."/>
            <person name="Fulton L."/>
            <person name="Fulton B."/>
            <person name="Courtney L."/>
            <person name="Fronick C."/>
            <person name="Harrison M."/>
            <person name="Strong C."/>
            <person name="Farmer C."/>
            <person name="Delahaunty K."/>
            <person name="Markovic C."/>
            <person name="Hall O."/>
            <person name="Minx P."/>
            <person name="Tomlinson C."/>
            <person name="Mitreva M."/>
            <person name="Hou S."/>
            <person name="Chen J."/>
            <person name="Wollam A."/>
            <person name="Pepin K.H."/>
            <person name="Johnson M."/>
            <person name="Bhonagiri V."/>
            <person name="Zhang X."/>
            <person name="Suruliraj S."/>
            <person name="Warren W."/>
            <person name="Chinwalla A."/>
            <person name="Mardis E.R."/>
            <person name="Wilson R.K."/>
        </authorList>
    </citation>
    <scope>NUCLEOTIDE SEQUENCE [LARGE SCALE GENOMIC DNA]</scope>
    <source>
        <strain evidence="2 3">YIT 11859</strain>
    </source>
</reference>
<dbReference type="Pfam" id="PF01609">
    <property type="entry name" value="DDE_Tnp_1"/>
    <property type="match status" value="1"/>
</dbReference>
<dbReference type="PANTHER" id="PTHR34614:SF2">
    <property type="entry name" value="TRANSPOSASE IS4-LIKE DOMAIN-CONTAINING PROTEIN"/>
    <property type="match status" value="1"/>
</dbReference>
<dbReference type="OrthoDB" id="9150060at2"/>
<keyword evidence="3" id="KW-1185">Reference proteome</keyword>
<feature type="non-terminal residue" evidence="2">
    <location>
        <position position="557"/>
    </location>
</feature>
<organism evidence="2 3">
    <name type="scientific">Parasutterella excrementihominis YIT 11859</name>
    <dbReference type="NCBI Taxonomy" id="762966"/>
    <lineage>
        <taxon>Bacteria</taxon>
        <taxon>Pseudomonadati</taxon>
        <taxon>Pseudomonadota</taxon>
        <taxon>Betaproteobacteria</taxon>
        <taxon>Burkholderiales</taxon>
        <taxon>Sutterellaceae</taxon>
        <taxon>Parasutterella</taxon>
    </lineage>
</organism>
<evidence type="ECO:0000313" key="3">
    <source>
        <dbReference type="Proteomes" id="UP000005156"/>
    </source>
</evidence>
<dbReference type="InterPro" id="IPR012337">
    <property type="entry name" value="RNaseH-like_sf"/>
</dbReference>
<dbReference type="EMBL" id="AFBP01000063">
    <property type="protein sequence ID" value="EGG52911.1"/>
    <property type="molecule type" value="Genomic_DNA"/>
</dbReference>
<dbReference type="GO" id="GO:0003677">
    <property type="term" value="F:DNA binding"/>
    <property type="evidence" value="ECO:0007669"/>
    <property type="project" value="InterPro"/>
</dbReference>
<comment type="caution">
    <text evidence="2">The sequence shown here is derived from an EMBL/GenBank/DDBJ whole genome shotgun (WGS) entry which is preliminary data.</text>
</comment>
<dbReference type="InterPro" id="IPR047654">
    <property type="entry name" value="IS1634_transpos"/>
</dbReference>
<dbReference type="eggNOG" id="COG5421">
    <property type="taxonomic scope" value="Bacteria"/>
</dbReference>
<accession>F3QLT3</accession>
<dbReference type="AlphaFoldDB" id="F3QLT3"/>
<dbReference type="InterPro" id="IPR002559">
    <property type="entry name" value="Transposase_11"/>
</dbReference>
<evidence type="ECO:0000259" key="1">
    <source>
        <dbReference type="Pfam" id="PF01609"/>
    </source>
</evidence>
<proteinExistence type="predicted"/>
<dbReference type="NCBIfam" id="NF033559">
    <property type="entry name" value="transpos_IS1634"/>
    <property type="match status" value="1"/>
</dbReference>